<gene>
    <name evidence="1" type="ORF">LCPAC304_04970</name>
</gene>
<evidence type="ECO:0000313" key="1">
    <source>
        <dbReference type="EMBL" id="QBK92150.1"/>
    </source>
</evidence>
<organism evidence="1">
    <name type="scientific">Pithovirus LCPAC304</name>
    <dbReference type="NCBI Taxonomy" id="2506594"/>
    <lineage>
        <taxon>Viruses</taxon>
        <taxon>Pithoviruses</taxon>
    </lineage>
</organism>
<dbReference type="EMBL" id="MK500568">
    <property type="protein sequence ID" value="QBK92150.1"/>
    <property type="molecule type" value="Genomic_DNA"/>
</dbReference>
<reference evidence="1" key="1">
    <citation type="journal article" date="2019" name="MBio">
        <title>Virus Genomes from Deep Sea Sediments Expand the Ocean Megavirome and Support Independent Origins of Viral Gigantism.</title>
        <authorList>
            <person name="Backstrom D."/>
            <person name="Yutin N."/>
            <person name="Jorgensen S.L."/>
            <person name="Dharamshi J."/>
            <person name="Homa F."/>
            <person name="Zaremba-Niedwiedzka K."/>
            <person name="Spang A."/>
            <person name="Wolf Y.I."/>
            <person name="Koonin E.V."/>
            <person name="Ettema T.J."/>
        </authorList>
    </citation>
    <scope>NUCLEOTIDE SEQUENCE</scope>
</reference>
<sequence length="155" mass="18139">MTSYLDLIPPEVGKMIQTYVDHANRKKACQNAVEKMIFTMMTVSFDYRYGTFYEQFFSEELGDEASLTELIALQTRKLYTFLCSPEHQKYMALKAILDQDSEAMEEELEEIEEEDFIDDYESEIISSVFPTMTALHPDSSYSLKTLLFEMLREIQ</sequence>
<protein>
    <submittedName>
        <fullName evidence="1">Uncharacterized protein</fullName>
    </submittedName>
</protein>
<name>A0A481ZAF7_9VIRU</name>
<accession>A0A481ZAF7</accession>
<proteinExistence type="predicted"/>